<dbReference type="GO" id="GO:0051724">
    <property type="term" value="F:NAD transmembrane transporter activity"/>
    <property type="evidence" value="ECO:0007669"/>
    <property type="project" value="TreeGrafter"/>
</dbReference>
<comment type="subcellular location">
    <subcellularLocation>
        <location evidence="1">Mitochondrion inner membrane</location>
        <topology evidence="1">Multi-pass membrane protein</topology>
    </subcellularLocation>
</comment>
<keyword evidence="13" id="KW-1185">Reference proteome</keyword>
<proteinExistence type="inferred from homology"/>
<evidence type="ECO:0000256" key="4">
    <source>
        <dbReference type="ARBA" id="ARBA00022692"/>
    </source>
</evidence>
<protein>
    <submittedName>
        <fullName evidence="14">Solute carrier family 25 member 53</fullName>
    </submittedName>
</protein>
<keyword evidence="9 10" id="KW-0472">Membrane</keyword>
<dbReference type="GeneID" id="113423095"/>
<keyword evidence="8" id="KW-0496">Mitochondrion</keyword>
<dbReference type="Proteomes" id="UP000504612">
    <property type="component" value="Unplaced"/>
</dbReference>
<evidence type="ECO:0000256" key="9">
    <source>
        <dbReference type="ARBA" id="ARBA00023136"/>
    </source>
</evidence>
<accession>A0A6J1VA26</accession>
<keyword evidence="3 11" id="KW-0813">Transport</keyword>
<evidence type="ECO:0000256" key="3">
    <source>
        <dbReference type="ARBA" id="ARBA00022448"/>
    </source>
</evidence>
<gene>
    <name evidence="14" type="primary">SLC25A53</name>
</gene>
<dbReference type="PANTHER" id="PTHR46131">
    <property type="entry name" value="SD08549P"/>
    <property type="match status" value="1"/>
</dbReference>
<feature type="repeat" description="Solcar" evidence="10">
    <location>
        <begin position="24"/>
        <end position="104"/>
    </location>
</feature>
<dbReference type="SUPFAM" id="SSF103506">
    <property type="entry name" value="Mitochondrial carrier"/>
    <property type="match status" value="1"/>
</dbReference>
<dbReference type="RefSeq" id="XP_026540127.1">
    <property type="nucleotide sequence ID" value="XM_026684342.1"/>
</dbReference>
<dbReference type="PANTHER" id="PTHR46131:SF5">
    <property type="entry name" value="SOLUTE CARRIER FAMILY 25 MEMBER 53"/>
    <property type="match status" value="1"/>
</dbReference>
<dbReference type="AlphaFoldDB" id="A0A6J1VA26"/>
<dbReference type="InterPro" id="IPR023395">
    <property type="entry name" value="MCP_dom_sf"/>
</dbReference>
<dbReference type="InterPro" id="IPR052465">
    <property type="entry name" value="Mito_NAD+_Carrier"/>
</dbReference>
<evidence type="ECO:0000256" key="10">
    <source>
        <dbReference type="PROSITE-ProRule" id="PRU00282"/>
    </source>
</evidence>
<keyword evidence="5" id="KW-0677">Repeat</keyword>
<feature type="transmembrane region" description="Helical" evidence="12">
    <location>
        <begin position="267"/>
        <end position="293"/>
    </location>
</feature>
<comment type="similarity">
    <text evidence="2 11">Belongs to the mitochondrial carrier (TC 2.A.29) family.</text>
</comment>
<sequence>MCRRREVGCSASMEEKETKRGQRQRACSSYFVGAASGSLSTLATFPIYKTIFRQQLHAFSITEAVCQLYHEGFYRIYRGVFPPLVVKTLQGTLMFGTYHSFYGFLSTQPLGSGSRRAIAGLFSGFLEGLVFCPFERVQNVLQDGRKVQMFPTTRHILTTFHSYPLGESFSVGFYRGLGLILIRNGLGTSLYFALEEPLRSSFSTQSLPVGIPAFLSGSISGTLVSLLLYPLGILIANVQSQVGKQETLGLLATMTQVWQARGRKARLLYRGGSLLILRSSLTWGLTTAIYQFLSKVTS</sequence>
<dbReference type="Pfam" id="PF00153">
    <property type="entry name" value="Mito_carr"/>
    <property type="match status" value="3"/>
</dbReference>
<evidence type="ECO:0000256" key="8">
    <source>
        <dbReference type="ARBA" id="ARBA00023128"/>
    </source>
</evidence>
<keyword evidence="7 12" id="KW-1133">Transmembrane helix</keyword>
<dbReference type="CTD" id="401612"/>
<dbReference type="GO" id="GO:0005743">
    <property type="term" value="C:mitochondrial inner membrane"/>
    <property type="evidence" value="ECO:0007669"/>
    <property type="project" value="UniProtKB-SubCell"/>
</dbReference>
<keyword evidence="4 10" id="KW-0812">Transmembrane</keyword>
<evidence type="ECO:0000313" key="14">
    <source>
        <dbReference type="RefSeq" id="XP_026540127.1"/>
    </source>
</evidence>
<evidence type="ECO:0000256" key="12">
    <source>
        <dbReference type="SAM" id="Phobius"/>
    </source>
</evidence>
<evidence type="ECO:0000256" key="5">
    <source>
        <dbReference type="ARBA" id="ARBA00022737"/>
    </source>
</evidence>
<feature type="repeat" description="Solcar" evidence="10">
    <location>
        <begin position="111"/>
        <end position="201"/>
    </location>
</feature>
<keyword evidence="6" id="KW-0999">Mitochondrion inner membrane</keyword>
<name>A0A6J1VA26_9SAUR</name>
<evidence type="ECO:0000313" key="13">
    <source>
        <dbReference type="Proteomes" id="UP000504612"/>
    </source>
</evidence>
<dbReference type="KEGG" id="nss:113423095"/>
<evidence type="ECO:0000256" key="2">
    <source>
        <dbReference type="ARBA" id="ARBA00006375"/>
    </source>
</evidence>
<dbReference type="Gene3D" id="1.50.40.10">
    <property type="entry name" value="Mitochondrial carrier domain"/>
    <property type="match status" value="1"/>
</dbReference>
<evidence type="ECO:0000256" key="1">
    <source>
        <dbReference type="ARBA" id="ARBA00004448"/>
    </source>
</evidence>
<evidence type="ECO:0000256" key="6">
    <source>
        <dbReference type="ARBA" id="ARBA00022792"/>
    </source>
</evidence>
<organism evidence="13 14">
    <name type="scientific">Notechis scutatus</name>
    <name type="common">mainland tiger snake</name>
    <dbReference type="NCBI Taxonomy" id="8663"/>
    <lineage>
        <taxon>Eukaryota</taxon>
        <taxon>Metazoa</taxon>
        <taxon>Chordata</taxon>
        <taxon>Craniata</taxon>
        <taxon>Vertebrata</taxon>
        <taxon>Euteleostomi</taxon>
        <taxon>Lepidosauria</taxon>
        <taxon>Squamata</taxon>
        <taxon>Bifurcata</taxon>
        <taxon>Unidentata</taxon>
        <taxon>Episquamata</taxon>
        <taxon>Toxicofera</taxon>
        <taxon>Serpentes</taxon>
        <taxon>Colubroidea</taxon>
        <taxon>Elapidae</taxon>
        <taxon>Hydrophiinae</taxon>
        <taxon>Notechis</taxon>
    </lineage>
</organism>
<evidence type="ECO:0000256" key="7">
    <source>
        <dbReference type="ARBA" id="ARBA00022989"/>
    </source>
</evidence>
<dbReference type="InterPro" id="IPR018108">
    <property type="entry name" value="MCP_transmembrane"/>
</dbReference>
<dbReference type="PROSITE" id="PS50920">
    <property type="entry name" value="SOLCAR"/>
    <property type="match status" value="2"/>
</dbReference>
<reference evidence="14" key="1">
    <citation type="submission" date="2025-08" db="UniProtKB">
        <authorList>
            <consortium name="RefSeq"/>
        </authorList>
    </citation>
    <scope>IDENTIFICATION</scope>
</reference>
<feature type="transmembrane region" description="Helical" evidence="12">
    <location>
        <begin position="214"/>
        <end position="236"/>
    </location>
</feature>
<evidence type="ECO:0000256" key="11">
    <source>
        <dbReference type="RuleBase" id="RU000488"/>
    </source>
</evidence>